<evidence type="ECO:0000259" key="4">
    <source>
        <dbReference type="PROSITE" id="PS51077"/>
    </source>
</evidence>
<dbReference type="EMBL" id="CAJC01000207">
    <property type="protein sequence ID" value="CCI54992.1"/>
    <property type="molecule type" value="Genomic_DNA"/>
</dbReference>
<dbReference type="AlphaFoldDB" id="A0A077MGY9"/>
<keyword evidence="3" id="KW-0804">Transcription</keyword>
<dbReference type="GO" id="GO:0003677">
    <property type="term" value="F:DNA binding"/>
    <property type="evidence" value="ECO:0007669"/>
    <property type="project" value="UniProtKB-KW"/>
</dbReference>
<dbReference type="InterPro" id="IPR036390">
    <property type="entry name" value="WH_DNA-bd_sf"/>
</dbReference>
<organism evidence="6 7">
    <name type="scientific">Nostocoides jenkinsii Ben 74</name>
    <dbReference type="NCBI Taxonomy" id="1193518"/>
    <lineage>
        <taxon>Bacteria</taxon>
        <taxon>Bacillati</taxon>
        <taxon>Actinomycetota</taxon>
        <taxon>Actinomycetes</taxon>
        <taxon>Micrococcales</taxon>
        <taxon>Intrasporangiaceae</taxon>
        <taxon>Nostocoides</taxon>
    </lineage>
</organism>
<dbReference type="Pfam" id="PF09339">
    <property type="entry name" value="HTH_IclR"/>
    <property type="match status" value="1"/>
</dbReference>
<name>A0A077MGY9_9MICO</name>
<dbReference type="GO" id="GO:0003700">
    <property type="term" value="F:DNA-binding transcription factor activity"/>
    <property type="evidence" value="ECO:0007669"/>
    <property type="project" value="TreeGrafter"/>
</dbReference>
<evidence type="ECO:0000313" key="6">
    <source>
        <dbReference type="EMBL" id="CCI54992.1"/>
    </source>
</evidence>
<evidence type="ECO:0000259" key="5">
    <source>
        <dbReference type="PROSITE" id="PS51078"/>
    </source>
</evidence>
<protein>
    <submittedName>
        <fullName evidence="6">Putative HTH-type transcriptional repressor allR</fullName>
    </submittedName>
</protein>
<dbReference type="PANTHER" id="PTHR30136">
    <property type="entry name" value="HELIX-TURN-HELIX TRANSCRIPTIONAL REGULATOR, ICLR FAMILY"/>
    <property type="match status" value="1"/>
</dbReference>
<dbReference type="PANTHER" id="PTHR30136:SF24">
    <property type="entry name" value="HTH-TYPE TRANSCRIPTIONAL REPRESSOR ALLR"/>
    <property type="match status" value="1"/>
</dbReference>
<gene>
    <name evidence="6" type="ORF">BN13_910023</name>
</gene>
<dbReference type="InterPro" id="IPR050707">
    <property type="entry name" value="HTH_MetabolicPath_Reg"/>
</dbReference>
<evidence type="ECO:0000313" key="7">
    <source>
        <dbReference type="Proteomes" id="UP000035720"/>
    </source>
</evidence>
<dbReference type="InterPro" id="IPR036388">
    <property type="entry name" value="WH-like_DNA-bd_sf"/>
</dbReference>
<keyword evidence="1" id="KW-0805">Transcription regulation</keyword>
<comment type="caution">
    <text evidence="6">The sequence shown here is derived from an EMBL/GenBank/DDBJ whole genome shotgun (WGS) entry which is preliminary data.</text>
</comment>
<dbReference type="GO" id="GO:0045892">
    <property type="term" value="P:negative regulation of DNA-templated transcription"/>
    <property type="evidence" value="ECO:0007669"/>
    <property type="project" value="TreeGrafter"/>
</dbReference>
<dbReference type="SMART" id="SM00346">
    <property type="entry name" value="HTH_ICLR"/>
    <property type="match status" value="1"/>
</dbReference>
<dbReference type="Proteomes" id="UP000035720">
    <property type="component" value="Unassembled WGS sequence"/>
</dbReference>
<dbReference type="Pfam" id="PF01614">
    <property type="entry name" value="IclR_C"/>
    <property type="match status" value="1"/>
</dbReference>
<dbReference type="Gene3D" id="3.30.450.40">
    <property type="match status" value="1"/>
</dbReference>
<dbReference type="InterPro" id="IPR005471">
    <property type="entry name" value="Tscrpt_reg_IclR_N"/>
</dbReference>
<dbReference type="SUPFAM" id="SSF46785">
    <property type="entry name" value="Winged helix' DNA-binding domain"/>
    <property type="match status" value="1"/>
</dbReference>
<dbReference type="InterPro" id="IPR029016">
    <property type="entry name" value="GAF-like_dom_sf"/>
</dbReference>
<feature type="domain" description="IclR-ED" evidence="5">
    <location>
        <begin position="71"/>
        <end position="248"/>
    </location>
</feature>
<evidence type="ECO:0000256" key="2">
    <source>
        <dbReference type="ARBA" id="ARBA00023125"/>
    </source>
</evidence>
<keyword evidence="7" id="KW-1185">Reference proteome</keyword>
<evidence type="ECO:0000256" key="1">
    <source>
        <dbReference type="ARBA" id="ARBA00023015"/>
    </source>
</evidence>
<reference evidence="6 7" key="1">
    <citation type="journal article" date="2013" name="ISME J.">
        <title>A metabolic model for members of the genus Tetrasphaera involved in enhanced biological phosphorus removal.</title>
        <authorList>
            <person name="Kristiansen R."/>
            <person name="Nguyen H.T.T."/>
            <person name="Saunders A.M."/>
            <person name="Nielsen J.L."/>
            <person name="Wimmer R."/>
            <person name="Le V.Q."/>
            <person name="McIlroy S.J."/>
            <person name="Petrovski S."/>
            <person name="Seviour R.J."/>
            <person name="Calteau A."/>
            <person name="Nielsen K.L."/>
            <person name="Nielsen P.H."/>
        </authorList>
    </citation>
    <scope>NUCLEOTIDE SEQUENCE [LARGE SCALE GENOMIC DNA]</scope>
    <source>
        <strain evidence="6 7">Ben 74</strain>
    </source>
</reference>
<dbReference type="RefSeq" id="WP_053079794.1">
    <property type="nucleotide sequence ID" value="NZ_HF571038.1"/>
</dbReference>
<feature type="domain" description="HTH iclR-type" evidence="4">
    <location>
        <begin position="9"/>
        <end position="70"/>
    </location>
</feature>
<dbReference type="PROSITE" id="PS51077">
    <property type="entry name" value="HTH_ICLR"/>
    <property type="match status" value="1"/>
</dbReference>
<dbReference type="InterPro" id="IPR014757">
    <property type="entry name" value="Tscrpt_reg_IclR_C"/>
</dbReference>
<sequence>MSADTATGTQAVDRAADLVALVVESPDPLSFSEIHQRCGLARSTTSRLLSALERQGLLARTSAGSFVPGSLFVSYAASRRPEAALLTIAAPVMEDLGAKTGETVNLAVARGAAVVQIGQVDAQFVLGSREWVGLAVPPHCSALGKVLYAFGALPLPAGRLATPTPRSIGRRDRLERELREVRRAGVAQAVDELEIGLAALAVPVLDGRGRTVAALGLSGPGDRLTADLVGLGALLRGGAHDLTTRLNSPNQGLNPHNQEGAA</sequence>
<dbReference type="OrthoDB" id="7274111at2"/>
<dbReference type="SUPFAM" id="SSF55781">
    <property type="entry name" value="GAF domain-like"/>
    <property type="match status" value="1"/>
</dbReference>
<dbReference type="STRING" id="1193518.BN13_910023"/>
<dbReference type="Gene3D" id="1.10.10.10">
    <property type="entry name" value="Winged helix-like DNA-binding domain superfamily/Winged helix DNA-binding domain"/>
    <property type="match status" value="1"/>
</dbReference>
<proteinExistence type="predicted"/>
<evidence type="ECO:0000256" key="3">
    <source>
        <dbReference type="ARBA" id="ARBA00023163"/>
    </source>
</evidence>
<dbReference type="PROSITE" id="PS51078">
    <property type="entry name" value="ICLR_ED"/>
    <property type="match status" value="1"/>
</dbReference>
<keyword evidence="2" id="KW-0238">DNA-binding</keyword>
<accession>A0A077MGY9</accession>